<dbReference type="InterPro" id="IPR023043">
    <property type="entry name" value="NAD(P)H_OxRDtase_bac/plastid"/>
</dbReference>
<evidence type="ECO:0000256" key="10">
    <source>
        <dbReference type="ARBA" id="ARBA00023136"/>
    </source>
</evidence>
<dbReference type="GO" id="GO:0008137">
    <property type="term" value="F:NADH dehydrogenase (ubiquinone) activity"/>
    <property type="evidence" value="ECO:0007669"/>
    <property type="project" value="InterPro"/>
</dbReference>
<accession>A0A8F9TSW5</accession>
<evidence type="ECO:0000256" key="11">
    <source>
        <dbReference type="HAMAP-Rule" id="MF_01394"/>
    </source>
</evidence>
<keyword evidence="13" id="KW-0560">Oxidoreductase</keyword>
<evidence type="ECO:0000256" key="5">
    <source>
        <dbReference type="ARBA" id="ARBA00022692"/>
    </source>
</evidence>
<evidence type="ECO:0000256" key="2">
    <source>
        <dbReference type="ARBA" id="ARBA00008472"/>
    </source>
</evidence>
<dbReference type="RefSeq" id="WP_220160592.1">
    <property type="nucleotide sequence ID" value="NZ_CP080507.1"/>
</dbReference>
<gene>
    <name evidence="13" type="primary">ndhC</name>
    <name evidence="11" type="synonym">nuoA</name>
    <name evidence="13" type="ORF">K0B96_09090</name>
</gene>
<dbReference type="Gene3D" id="1.20.58.1610">
    <property type="entry name" value="NADH:ubiquinone/plastoquinone oxidoreductase, chain 3"/>
    <property type="match status" value="1"/>
</dbReference>
<keyword evidence="7 11" id="KW-1278">Translocase</keyword>
<dbReference type="KEGG" id="ole:K0B96_09090"/>
<dbReference type="InterPro" id="IPR038430">
    <property type="entry name" value="NDAH_ubi_oxred_su3_sf"/>
</dbReference>
<dbReference type="PANTHER" id="PTHR11058:SF22">
    <property type="entry name" value="NADH-QUINONE OXIDOREDUCTASE SUBUNIT A"/>
    <property type="match status" value="1"/>
</dbReference>
<dbReference type="HAMAP" id="MF_01394">
    <property type="entry name" value="NDH1_NuoA"/>
    <property type="match status" value="1"/>
</dbReference>
<keyword evidence="5 11" id="KW-0812">Transmembrane</keyword>
<dbReference type="GO" id="GO:0030964">
    <property type="term" value="C:NADH dehydrogenase complex"/>
    <property type="evidence" value="ECO:0007669"/>
    <property type="project" value="TreeGrafter"/>
</dbReference>
<evidence type="ECO:0000256" key="1">
    <source>
        <dbReference type="ARBA" id="ARBA00004141"/>
    </source>
</evidence>
<dbReference type="PANTHER" id="PTHR11058">
    <property type="entry name" value="NADH-UBIQUINONE OXIDOREDUCTASE CHAIN 3"/>
    <property type="match status" value="1"/>
</dbReference>
<evidence type="ECO:0000256" key="9">
    <source>
        <dbReference type="ARBA" id="ARBA00023027"/>
    </source>
</evidence>
<keyword evidence="4 11" id="KW-1003">Cell membrane</keyword>
<evidence type="ECO:0000313" key="14">
    <source>
        <dbReference type="Proteomes" id="UP000825051"/>
    </source>
</evidence>
<feature type="transmembrane region" description="Helical" evidence="11">
    <location>
        <begin position="62"/>
        <end position="84"/>
    </location>
</feature>
<keyword evidence="3 11" id="KW-0813">Transport</keyword>
<comment type="catalytic activity">
    <reaction evidence="11 12">
        <text>a quinone + NADH + 5 H(+)(in) = a quinol + NAD(+) + 4 H(+)(out)</text>
        <dbReference type="Rhea" id="RHEA:57888"/>
        <dbReference type="ChEBI" id="CHEBI:15378"/>
        <dbReference type="ChEBI" id="CHEBI:24646"/>
        <dbReference type="ChEBI" id="CHEBI:57540"/>
        <dbReference type="ChEBI" id="CHEBI:57945"/>
        <dbReference type="ChEBI" id="CHEBI:132124"/>
    </reaction>
</comment>
<dbReference type="EMBL" id="CP080507">
    <property type="protein sequence ID" value="QYM77487.1"/>
    <property type="molecule type" value="Genomic_DNA"/>
</dbReference>
<proteinExistence type="inferred from homology"/>
<dbReference type="Proteomes" id="UP000825051">
    <property type="component" value="Chromosome"/>
</dbReference>
<comment type="similarity">
    <text evidence="2 11 12">Belongs to the complex I subunit 3 family.</text>
</comment>
<dbReference type="AlphaFoldDB" id="A0A8F9TSW5"/>
<dbReference type="Pfam" id="PF00507">
    <property type="entry name" value="Oxidored_q4"/>
    <property type="match status" value="1"/>
</dbReference>
<evidence type="ECO:0000313" key="13">
    <source>
        <dbReference type="EMBL" id="QYM77487.1"/>
    </source>
</evidence>
<comment type="subunit">
    <text evidence="11">NDH-1 is composed of 14 different subunits. Subunits NuoA, H, J, K, L, M, N constitute the membrane sector of the complex.</text>
</comment>
<sequence length="124" mass="13905">MSSAAYLPFLIQICLAAAIGGTIIGLSQFLGQRASKNKIKDSAYECGVAAQGVVHSRFSVKFYVTVMLFILFDIEVVFLIPWSFIYREFLANHITILTPMLFFIGVLVLGLFYEVKKGALEWEK</sequence>
<dbReference type="GO" id="GO:0048038">
    <property type="term" value="F:quinone binding"/>
    <property type="evidence" value="ECO:0007669"/>
    <property type="project" value="UniProtKB-KW"/>
</dbReference>
<keyword evidence="14" id="KW-1185">Reference proteome</keyword>
<keyword evidence="9 11" id="KW-0520">NAD</keyword>
<organism evidence="13 14">
    <name type="scientific">Horticoccus luteus</name>
    <dbReference type="NCBI Taxonomy" id="2862869"/>
    <lineage>
        <taxon>Bacteria</taxon>
        <taxon>Pseudomonadati</taxon>
        <taxon>Verrucomicrobiota</taxon>
        <taxon>Opitutia</taxon>
        <taxon>Opitutales</taxon>
        <taxon>Opitutaceae</taxon>
        <taxon>Horticoccus</taxon>
    </lineage>
</organism>
<evidence type="ECO:0000256" key="12">
    <source>
        <dbReference type="RuleBase" id="RU003639"/>
    </source>
</evidence>
<dbReference type="EC" id="7.1.1.-" evidence="11"/>
<feature type="transmembrane region" description="Helical" evidence="11">
    <location>
        <begin position="6"/>
        <end position="30"/>
    </location>
</feature>
<evidence type="ECO:0000256" key="4">
    <source>
        <dbReference type="ARBA" id="ARBA00022475"/>
    </source>
</evidence>
<feature type="transmembrane region" description="Helical" evidence="11">
    <location>
        <begin position="90"/>
        <end position="113"/>
    </location>
</feature>
<keyword evidence="11" id="KW-0830">Ubiquinone</keyword>
<comment type="function">
    <text evidence="11">NDH-1 shuttles electrons from NADH, via FMN and iron-sulfur (Fe-S) centers, to quinones in the respiratory chain. The immediate electron acceptor for the enzyme in this species is believed to be ubiquinone. Couples the redox reaction to proton translocation (for every two electrons transferred, four hydrogen ions are translocated across the cytoplasmic membrane), and thus conserves the redox energy in a proton gradient.</text>
</comment>
<dbReference type="InterPro" id="IPR000440">
    <property type="entry name" value="NADH_UbQ/plastoQ_OxRdtase_su3"/>
</dbReference>
<evidence type="ECO:0000256" key="8">
    <source>
        <dbReference type="ARBA" id="ARBA00022989"/>
    </source>
</evidence>
<comment type="subcellular location">
    <subcellularLocation>
        <location evidence="11 12">Cell membrane</location>
        <topology evidence="11 12">Multi-pass membrane protein</topology>
    </subcellularLocation>
    <subcellularLocation>
        <location evidence="1">Membrane</location>
        <topology evidence="1">Multi-pass membrane protein</topology>
    </subcellularLocation>
</comment>
<keyword evidence="10 11" id="KW-0472">Membrane</keyword>
<keyword evidence="6 11" id="KW-0874">Quinone</keyword>
<name>A0A8F9TSW5_9BACT</name>
<evidence type="ECO:0000256" key="6">
    <source>
        <dbReference type="ARBA" id="ARBA00022719"/>
    </source>
</evidence>
<reference evidence="13" key="1">
    <citation type="submission" date="2021-08" db="EMBL/GenBank/DDBJ databases">
        <title>Genome of a novel bacterium of the phylum Verrucomicrobia, Oleiharenicola sp. KSB-15.</title>
        <authorList>
            <person name="Chung J.-H."/>
            <person name="Ahn J.-H."/>
            <person name="Yoon Y."/>
            <person name="Kim D.-Y."/>
            <person name="An S.-H."/>
            <person name="Park I."/>
            <person name="Yeon J."/>
        </authorList>
    </citation>
    <scope>NUCLEOTIDE SEQUENCE</scope>
    <source>
        <strain evidence="13">KSB-15</strain>
    </source>
</reference>
<evidence type="ECO:0000256" key="3">
    <source>
        <dbReference type="ARBA" id="ARBA00022448"/>
    </source>
</evidence>
<dbReference type="GO" id="GO:0050136">
    <property type="term" value="F:NADH dehydrogenase (quinone) (non-electrogenic) activity"/>
    <property type="evidence" value="ECO:0007669"/>
    <property type="project" value="UniProtKB-UniRule"/>
</dbReference>
<dbReference type="GO" id="GO:0005886">
    <property type="term" value="C:plasma membrane"/>
    <property type="evidence" value="ECO:0007669"/>
    <property type="project" value="UniProtKB-SubCell"/>
</dbReference>
<protein>
    <recommendedName>
        <fullName evidence="11">NADH-quinone oxidoreductase subunit A</fullName>
        <ecNumber evidence="11">7.1.1.-</ecNumber>
    </recommendedName>
    <alternativeName>
        <fullName evidence="11">NADH dehydrogenase I subunit A</fullName>
    </alternativeName>
    <alternativeName>
        <fullName evidence="11">NDH-1 subunit A</fullName>
    </alternativeName>
    <alternativeName>
        <fullName evidence="11">NUO1</fullName>
    </alternativeName>
</protein>
<evidence type="ECO:0000256" key="7">
    <source>
        <dbReference type="ARBA" id="ARBA00022967"/>
    </source>
</evidence>
<keyword evidence="8 11" id="KW-1133">Transmembrane helix</keyword>